<evidence type="ECO:0000256" key="8">
    <source>
        <dbReference type="ARBA" id="ARBA00023242"/>
    </source>
</evidence>
<evidence type="ECO:0000256" key="5">
    <source>
        <dbReference type="ARBA" id="ARBA00022833"/>
    </source>
</evidence>
<dbReference type="InterPro" id="IPR013087">
    <property type="entry name" value="Znf_C2H2_type"/>
</dbReference>
<dbReference type="SUPFAM" id="SSF57667">
    <property type="entry name" value="beta-beta-alpha zinc fingers"/>
    <property type="match status" value="2"/>
</dbReference>
<feature type="domain" description="C2H2-type" evidence="10">
    <location>
        <begin position="36"/>
        <end position="61"/>
    </location>
</feature>
<evidence type="ECO:0000256" key="6">
    <source>
        <dbReference type="ARBA" id="ARBA00023015"/>
    </source>
</evidence>
<dbReference type="GO" id="GO:0006357">
    <property type="term" value="P:regulation of transcription by RNA polymerase II"/>
    <property type="evidence" value="ECO:0007669"/>
    <property type="project" value="TreeGrafter"/>
</dbReference>
<organism evidence="11 12">
    <name type="scientific">Podila minutissima</name>
    <dbReference type="NCBI Taxonomy" id="64525"/>
    <lineage>
        <taxon>Eukaryota</taxon>
        <taxon>Fungi</taxon>
        <taxon>Fungi incertae sedis</taxon>
        <taxon>Mucoromycota</taxon>
        <taxon>Mortierellomycotina</taxon>
        <taxon>Mortierellomycetes</taxon>
        <taxon>Mortierellales</taxon>
        <taxon>Mortierellaceae</taxon>
        <taxon>Podila</taxon>
    </lineage>
</organism>
<keyword evidence="6" id="KW-0805">Transcription regulation</keyword>
<evidence type="ECO:0000256" key="4">
    <source>
        <dbReference type="ARBA" id="ARBA00022771"/>
    </source>
</evidence>
<accession>A0A9P5VGY8</accession>
<reference evidence="11" key="1">
    <citation type="journal article" date="2020" name="Fungal Divers.">
        <title>Resolving the Mortierellaceae phylogeny through synthesis of multi-gene phylogenetics and phylogenomics.</title>
        <authorList>
            <person name="Vandepol N."/>
            <person name="Liber J."/>
            <person name="Desiro A."/>
            <person name="Na H."/>
            <person name="Kennedy M."/>
            <person name="Barry K."/>
            <person name="Grigoriev I.V."/>
            <person name="Miller A.N."/>
            <person name="O'Donnell K."/>
            <person name="Stajich J.E."/>
            <person name="Bonito G."/>
        </authorList>
    </citation>
    <scope>NUCLEOTIDE SEQUENCE</scope>
    <source>
        <strain evidence="11">NVP1</strain>
    </source>
</reference>
<evidence type="ECO:0000256" key="2">
    <source>
        <dbReference type="ARBA" id="ARBA00022723"/>
    </source>
</evidence>
<dbReference type="GO" id="GO:0005634">
    <property type="term" value="C:nucleus"/>
    <property type="evidence" value="ECO:0007669"/>
    <property type="project" value="UniProtKB-SubCell"/>
</dbReference>
<sequence>MGTKPYPCTQEGCEKSFPTPSKLRKHQMTHSDALRYGCGIEGCDSYFTKWSQLQKHNKDTHKTIPCTLCDKKVLKRNMAAHLKTHDDSRAQVHCKHDGCSKVFSTERTLAAHVQSAHMENDSQELVCNYDGCCMAFCYKHVLQRHVQNVHINSPKPRKRRKDALPQPSLVDSILGFSQTVLERVKPFACPLQGCSRRFNSQRLLRRHLKSKVHAADGIEDVEGVVAAATPVLSQEAIENQAICDLIELNLGYAR</sequence>
<dbReference type="FunFam" id="3.30.160.60:FF:001102">
    <property type="entry name" value="Transcription factor IIIA"/>
    <property type="match status" value="1"/>
</dbReference>
<comment type="subcellular location">
    <subcellularLocation>
        <location evidence="1">Nucleus</location>
    </subcellularLocation>
</comment>
<dbReference type="InterPro" id="IPR036236">
    <property type="entry name" value="Znf_C2H2_sf"/>
</dbReference>
<dbReference type="GO" id="GO:0008270">
    <property type="term" value="F:zinc ion binding"/>
    <property type="evidence" value="ECO:0007669"/>
    <property type="project" value="UniProtKB-KW"/>
</dbReference>
<dbReference type="PANTHER" id="PTHR46179">
    <property type="entry name" value="ZINC FINGER PROTEIN"/>
    <property type="match status" value="1"/>
</dbReference>
<dbReference type="PROSITE" id="PS00028">
    <property type="entry name" value="ZINC_FINGER_C2H2_1"/>
    <property type="match status" value="5"/>
</dbReference>
<keyword evidence="8" id="KW-0539">Nucleus</keyword>
<name>A0A9P5VGY8_9FUNG</name>
<evidence type="ECO:0000256" key="3">
    <source>
        <dbReference type="ARBA" id="ARBA00022737"/>
    </source>
</evidence>
<evidence type="ECO:0000259" key="10">
    <source>
        <dbReference type="PROSITE" id="PS50157"/>
    </source>
</evidence>
<dbReference type="PROSITE" id="PS50157">
    <property type="entry name" value="ZINC_FINGER_C2H2_2"/>
    <property type="match status" value="4"/>
</dbReference>
<proteinExistence type="predicted"/>
<feature type="domain" description="C2H2-type" evidence="10">
    <location>
        <begin position="187"/>
        <end position="218"/>
    </location>
</feature>
<dbReference type="AlphaFoldDB" id="A0A9P5VGY8"/>
<keyword evidence="4 9" id="KW-0863">Zinc-finger</keyword>
<dbReference type="PANTHER" id="PTHR46179:SF13">
    <property type="entry name" value="C2H2-TYPE DOMAIN-CONTAINING PROTEIN"/>
    <property type="match status" value="1"/>
</dbReference>
<dbReference type="Pfam" id="PF00096">
    <property type="entry name" value="zf-C2H2"/>
    <property type="match status" value="2"/>
</dbReference>
<dbReference type="SMART" id="SM00355">
    <property type="entry name" value="ZnF_C2H2"/>
    <property type="match status" value="6"/>
</dbReference>
<keyword evidence="3" id="KW-0677">Repeat</keyword>
<dbReference type="InterPro" id="IPR051061">
    <property type="entry name" value="Zinc_finger_trans_reg"/>
</dbReference>
<keyword evidence="12" id="KW-1185">Reference proteome</keyword>
<protein>
    <recommendedName>
        <fullName evidence="10">C2H2-type domain-containing protein</fullName>
    </recommendedName>
</protein>
<evidence type="ECO:0000313" key="12">
    <source>
        <dbReference type="Proteomes" id="UP000696485"/>
    </source>
</evidence>
<keyword evidence="5" id="KW-0862">Zinc</keyword>
<feature type="domain" description="C2H2-type" evidence="10">
    <location>
        <begin position="6"/>
        <end position="31"/>
    </location>
</feature>
<dbReference type="EMBL" id="JAAAUY010001314">
    <property type="protein sequence ID" value="KAF9323313.1"/>
    <property type="molecule type" value="Genomic_DNA"/>
</dbReference>
<keyword evidence="7" id="KW-0804">Transcription</keyword>
<keyword evidence="2" id="KW-0479">Metal-binding</keyword>
<evidence type="ECO:0000256" key="9">
    <source>
        <dbReference type="PROSITE-ProRule" id="PRU00042"/>
    </source>
</evidence>
<dbReference type="Gene3D" id="3.30.160.60">
    <property type="entry name" value="Classic Zinc Finger"/>
    <property type="match status" value="3"/>
</dbReference>
<gene>
    <name evidence="11" type="ORF">BG006_001584</name>
</gene>
<feature type="domain" description="C2H2-type" evidence="10">
    <location>
        <begin position="92"/>
        <end position="122"/>
    </location>
</feature>
<evidence type="ECO:0000313" key="11">
    <source>
        <dbReference type="EMBL" id="KAF9323313.1"/>
    </source>
</evidence>
<evidence type="ECO:0000256" key="7">
    <source>
        <dbReference type="ARBA" id="ARBA00023163"/>
    </source>
</evidence>
<evidence type="ECO:0000256" key="1">
    <source>
        <dbReference type="ARBA" id="ARBA00004123"/>
    </source>
</evidence>
<dbReference type="Proteomes" id="UP000696485">
    <property type="component" value="Unassembled WGS sequence"/>
</dbReference>
<comment type="caution">
    <text evidence="11">The sequence shown here is derived from an EMBL/GenBank/DDBJ whole genome shotgun (WGS) entry which is preliminary data.</text>
</comment>